<keyword evidence="14" id="KW-1185">Reference proteome</keyword>
<evidence type="ECO:0000256" key="8">
    <source>
        <dbReference type="ARBA" id="ARBA00023008"/>
    </source>
</evidence>
<comment type="catalytic activity">
    <reaction evidence="1">
        <text>inosine + phosphate = alpha-D-ribose 1-phosphate + hypoxanthine</text>
        <dbReference type="Rhea" id="RHEA:27646"/>
        <dbReference type="ChEBI" id="CHEBI:17368"/>
        <dbReference type="ChEBI" id="CHEBI:17596"/>
        <dbReference type="ChEBI" id="CHEBI:43474"/>
        <dbReference type="ChEBI" id="CHEBI:57720"/>
        <dbReference type="EC" id="2.4.2.1"/>
    </reaction>
    <physiologicalReaction direction="left-to-right" evidence="1">
        <dbReference type="Rhea" id="RHEA:27647"/>
    </physiologicalReaction>
</comment>
<dbReference type="RefSeq" id="WP_250827996.1">
    <property type="nucleotide sequence ID" value="NZ_JAMOIL010000021.1"/>
</dbReference>
<dbReference type="Gene3D" id="3.60.140.10">
    <property type="entry name" value="CNF1/YfiH-like putative cysteine hydrolases"/>
    <property type="match status" value="1"/>
</dbReference>
<comment type="catalytic activity">
    <reaction evidence="9">
        <text>adenosine + H2O + H(+) = inosine + NH4(+)</text>
        <dbReference type="Rhea" id="RHEA:24408"/>
        <dbReference type="ChEBI" id="CHEBI:15377"/>
        <dbReference type="ChEBI" id="CHEBI:15378"/>
        <dbReference type="ChEBI" id="CHEBI:16335"/>
        <dbReference type="ChEBI" id="CHEBI:17596"/>
        <dbReference type="ChEBI" id="CHEBI:28938"/>
        <dbReference type="EC" id="3.5.4.4"/>
    </reaction>
    <physiologicalReaction direction="left-to-right" evidence="9">
        <dbReference type="Rhea" id="RHEA:24409"/>
    </physiologicalReaction>
</comment>
<gene>
    <name evidence="13" type="primary">pgeF</name>
    <name evidence="13" type="ORF">M8330_15065</name>
</gene>
<name>A0A9X2D975_9ACTN</name>
<comment type="catalytic activity">
    <reaction evidence="11">
        <text>S-methyl-5'-thioadenosine + phosphate = 5-(methylsulfanyl)-alpha-D-ribose 1-phosphate + adenine</text>
        <dbReference type="Rhea" id="RHEA:11852"/>
        <dbReference type="ChEBI" id="CHEBI:16708"/>
        <dbReference type="ChEBI" id="CHEBI:17509"/>
        <dbReference type="ChEBI" id="CHEBI:43474"/>
        <dbReference type="ChEBI" id="CHEBI:58533"/>
        <dbReference type="EC" id="2.4.2.28"/>
    </reaction>
    <physiologicalReaction direction="left-to-right" evidence="11">
        <dbReference type="Rhea" id="RHEA:11853"/>
    </physiologicalReaction>
</comment>
<evidence type="ECO:0000256" key="4">
    <source>
        <dbReference type="ARBA" id="ARBA00022679"/>
    </source>
</evidence>
<comment type="caution">
    <text evidence="13">The sequence shown here is derived from an EMBL/GenBank/DDBJ whole genome shotgun (WGS) entry which is preliminary data.</text>
</comment>
<dbReference type="PANTHER" id="PTHR30616:SF2">
    <property type="entry name" value="PURINE NUCLEOSIDE PHOSPHORYLASE LACC1"/>
    <property type="match status" value="1"/>
</dbReference>
<evidence type="ECO:0000256" key="2">
    <source>
        <dbReference type="ARBA" id="ARBA00003215"/>
    </source>
</evidence>
<dbReference type="AlphaFoldDB" id="A0A9X2D975"/>
<dbReference type="GO" id="GO:0016787">
    <property type="term" value="F:hydrolase activity"/>
    <property type="evidence" value="ECO:0007669"/>
    <property type="project" value="UniProtKB-KW"/>
</dbReference>
<dbReference type="SUPFAM" id="SSF64438">
    <property type="entry name" value="CNF1/YfiH-like putative cysteine hydrolases"/>
    <property type="match status" value="1"/>
</dbReference>
<keyword evidence="6" id="KW-0378">Hydrolase</keyword>
<dbReference type="InterPro" id="IPR038371">
    <property type="entry name" value="Cu_polyphenol_OxRdtase_sf"/>
</dbReference>
<dbReference type="PANTHER" id="PTHR30616">
    <property type="entry name" value="UNCHARACTERIZED PROTEIN YFIH"/>
    <property type="match status" value="1"/>
</dbReference>
<dbReference type="GO" id="GO:0005507">
    <property type="term" value="F:copper ion binding"/>
    <property type="evidence" value="ECO:0007669"/>
    <property type="project" value="TreeGrafter"/>
</dbReference>
<proteinExistence type="inferred from homology"/>
<keyword evidence="7" id="KW-0862">Zinc</keyword>
<evidence type="ECO:0000256" key="11">
    <source>
        <dbReference type="ARBA" id="ARBA00049893"/>
    </source>
</evidence>
<evidence type="ECO:0000256" key="5">
    <source>
        <dbReference type="ARBA" id="ARBA00022723"/>
    </source>
</evidence>
<dbReference type="InterPro" id="IPR003730">
    <property type="entry name" value="Cu_polyphenol_OxRdtase"/>
</dbReference>
<evidence type="ECO:0000256" key="6">
    <source>
        <dbReference type="ARBA" id="ARBA00022801"/>
    </source>
</evidence>
<evidence type="ECO:0000313" key="14">
    <source>
        <dbReference type="Proteomes" id="UP001139485"/>
    </source>
</evidence>
<evidence type="ECO:0000313" key="13">
    <source>
        <dbReference type="EMBL" id="MCM0621612.1"/>
    </source>
</evidence>
<keyword evidence="4" id="KW-0808">Transferase</keyword>
<dbReference type="EMBL" id="JAMOIL010000021">
    <property type="protein sequence ID" value="MCM0621612.1"/>
    <property type="molecule type" value="Genomic_DNA"/>
</dbReference>
<dbReference type="GO" id="GO:0017061">
    <property type="term" value="F:S-methyl-5-thioadenosine phosphorylase activity"/>
    <property type="evidence" value="ECO:0007669"/>
    <property type="project" value="UniProtKB-EC"/>
</dbReference>
<dbReference type="Proteomes" id="UP001139485">
    <property type="component" value="Unassembled WGS sequence"/>
</dbReference>
<evidence type="ECO:0000256" key="12">
    <source>
        <dbReference type="RuleBase" id="RU361274"/>
    </source>
</evidence>
<evidence type="ECO:0000256" key="3">
    <source>
        <dbReference type="ARBA" id="ARBA00007353"/>
    </source>
</evidence>
<organism evidence="13 14">
    <name type="scientific">Nocardioides bruguierae</name>
    <dbReference type="NCBI Taxonomy" id="2945102"/>
    <lineage>
        <taxon>Bacteria</taxon>
        <taxon>Bacillati</taxon>
        <taxon>Actinomycetota</taxon>
        <taxon>Actinomycetes</taxon>
        <taxon>Propionibacteriales</taxon>
        <taxon>Nocardioidaceae</taxon>
        <taxon>Nocardioides</taxon>
    </lineage>
</organism>
<dbReference type="InterPro" id="IPR011324">
    <property type="entry name" value="Cytotoxic_necrot_fac-like_cat"/>
</dbReference>
<keyword evidence="5" id="KW-0479">Metal-binding</keyword>
<sequence length="252" mass="25949">MFHFRTRLSPPDGGPGVDVAFTDRWGGVSAPPFDELNLAIASADDPSAVAENHRRLLAALAPGAQLADLVQVHGCEVDVAEPDPDRARPEADGIVATSPDLVLMVRAADCVPVVLADPAAGVVGAAHAGRAGVERQVVVATVERMRALGAVDVTAWIGPHVCGGCYEVPQDMQDDVVATEPATRATTSWGTPSLDLGAGVAAQLERCGVTVLREAATCTRTSADLYSHRRDGAGAGRLAGLVRLVPAEQGAA</sequence>
<comment type="function">
    <text evidence="2">Purine nucleoside enzyme that catalyzes the phosphorolysis of adenosine and inosine nucleosides, yielding D-ribose 1-phosphate and the respective free bases, adenine and hypoxanthine. Also catalyzes the phosphorolysis of S-methyl-5'-thioadenosine into adenine and S-methyl-5-thio-alpha-D-ribose 1-phosphate. Also has adenosine deaminase activity.</text>
</comment>
<evidence type="ECO:0000256" key="1">
    <source>
        <dbReference type="ARBA" id="ARBA00000553"/>
    </source>
</evidence>
<dbReference type="Pfam" id="PF02578">
    <property type="entry name" value="Cu-oxidase_4"/>
    <property type="match status" value="1"/>
</dbReference>
<dbReference type="CDD" id="cd16833">
    <property type="entry name" value="YfiH"/>
    <property type="match status" value="1"/>
</dbReference>
<protein>
    <recommendedName>
        <fullName evidence="12">Purine nucleoside phosphorylase</fullName>
    </recommendedName>
</protein>
<comment type="similarity">
    <text evidence="3 12">Belongs to the purine nucleoside phosphorylase YfiH/LACC1 family.</text>
</comment>
<keyword evidence="8" id="KW-0186">Copper</keyword>
<evidence type="ECO:0000256" key="9">
    <source>
        <dbReference type="ARBA" id="ARBA00047989"/>
    </source>
</evidence>
<reference evidence="13" key="1">
    <citation type="submission" date="2022-05" db="EMBL/GenBank/DDBJ databases">
        <authorList>
            <person name="Tuo L."/>
        </authorList>
    </citation>
    <scope>NUCLEOTIDE SEQUENCE</scope>
    <source>
        <strain evidence="13">BSK12Z-4</strain>
    </source>
</reference>
<evidence type="ECO:0000256" key="10">
    <source>
        <dbReference type="ARBA" id="ARBA00048968"/>
    </source>
</evidence>
<evidence type="ECO:0000256" key="7">
    <source>
        <dbReference type="ARBA" id="ARBA00022833"/>
    </source>
</evidence>
<comment type="catalytic activity">
    <reaction evidence="10">
        <text>adenosine + phosphate = alpha-D-ribose 1-phosphate + adenine</text>
        <dbReference type="Rhea" id="RHEA:27642"/>
        <dbReference type="ChEBI" id="CHEBI:16335"/>
        <dbReference type="ChEBI" id="CHEBI:16708"/>
        <dbReference type="ChEBI" id="CHEBI:43474"/>
        <dbReference type="ChEBI" id="CHEBI:57720"/>
        <dbReference type="EC" id="2.4.2.1"/>
    </reaction>
    <physiologicalReaction direction="left-to-right" evidence="10">
        <dbReference type="Rhea" id="RHEA:27643"/>
    </physiologicalReaction>
</comment>
<accession>A0A9X2D975</accession>
<dbReference type="NCBIfam" id="TIGR00726">
    <property type="entry name" value="peptidoglycan editing factor PgeF"/>
    <property type="match status" value="1"/>
</dbReference>